<evidence type="ECO:0000313" key="4">
    <source>
        <dbReference type="Proteomes" id="UP000287144"/>
    </source>
</evidence>
<dbReference type="Pfam" id="PF13086">
    <property type="entry name" value="AAA_11"/>
    <property type="match status" value="1"/>
</dbReference>
<sequence>MLRNAPVWASTLDNDEDNQPTHLGLPDDDECSIDFPEPQATLCEMTLTRDRAMQLTGNLITLMDDDDARKQPEFKTRVLKWLDGATIKVLPFEAKTTVLFWCQSFAPEWVSKVKAALENDLHHCDYEQTVPGHPVEMRSANMGMHALKKIYDIAKALPDDLKRERRLLVANCTEVKKALTCLSEKSQSYLSIMSNLSTQCNSMSVHCQQLQELCDNISSNINTMIEEKTVHEAGELQLTAVDEHSSASEDESVVFFTRNRHISPVSQHFLDVTEEDLSVASPIDQDHDSLTVEQFSDTASEKFPVQPRRAQRPESDPAGICFPGHDAGIGNWIFACSKIQIRLRKANPGNHMGYFALTLGFPRSSDKAHGTFYRGSRPGDLSLSDKYQLFVRFPENSTVKVDRLSDSDVESMKSSLRLPDTNDYWFVSVTYPDGKDATVVRTMLPYVAQTEEMTRWFTHDEYVEGKIRLSHLLSNRKWKFLMRFSSDDIAAWYSDTSGINTTPFRYGYGNEHNWSNERYDTTIPRNVGIGFSAATEYENQNNRDTALEQVHVQDKIATQETDSQFIALVTVGEEWLLQHQEVLNRSITKIGTQFKVTISCPGLVEDDEHTLPDAEPLEPEEQVQMDYDADNDEDTRGSLALKQATWKASTLPANSVHLRGINTKGCLAMIISRPPKGTADHHFVPVIFDSSYAAKTTFKGSDELNTVAILGDPGIRNEKKRVAAVFRLRQDARVWPSTAQHNAHLKPLLNDILIGNGARFTPRKDNLGSAHPVGQLPTLNIFNLGAHPRVVELCKSKLDEDDRLRFLEYFSKLALGVAVVSAPGGSGKSRLSSIVATLFGHSVGIGKTIVSAPSNSACSNIEEKIHGMNLEITNELVNEGQELRNLMSVRGYAIDREARNCLQMLCGNGYRESDELDPCPWNFHHSLCWWTFLVLGYNIADMEALSLGQDNKELCDLHLRLETLLDLPDPTTEGTSHEEDDAKPKGAPKAIPFESFADLVKISRGVMTIREYTEQQIALKRKFTLRNDIVRLMSQVVMCSNFVVVTPSIAASEPYQTFNDQCARAVILDEAAAMHRTDGLIVYGNTPRPMIIVGDEMQLAPTLMTANQKDNAGNDINRFGDDARVSFLS</sequence>
<dbReference type="STRING" id="1325735.A0A428SSL1"/>
<feature type="domain" description="DNA2/NAM7 helicase helicase" evidence="2">
    <location>
        <begin position="817"/>
        <end position="1105"/>
    </location>
</feature>
<dbReference type="SUPFAM" id="SSF52540">
    <property type="entry name" value="P-loop containing nucleoside triphosphate hydrolases"/>
    <property type="match status" value="1"/>
</dbReference>
<reference evidence="3 4" key="1">
    <citation type="submission" date="2017-06" db="EMBL/GenBank/DDBJ databases">
        <title>Comparative genomic analysis of Ambrosia Fusariam Clade fungi.</title>
        <authorList>
            <person name="Stajich J.E."/>
            <person name="Carrillo J."/>
            <person name="Kijimoto T."/>
            <person name="Eskalen A."/>
            <person name="O'Donnell K."/>
            <person name="Kasson M."/>
        </authorList>
    </citation>
    <scope>NUCLEOTIDE SEQUENCE [LARGE SCALE GENOMIC DNA]</scope>
    <source>
        <strain evidence="3 4">NRRL62579</strain>
    </source>
</reference>
<feature type="region of interest" description="Disordered" evidence="1">
    <location>
        <begin position="968"/>
        <end position="987"/>
    </location>
</feature>
<dbReference type="GO" id="GO:0004386">
    <property type="term" value="F:helicase activity"/>
    <property type="evidence" value="ECO:0007669"/>
    <property type="project" value="InterPro"/>
</dbReference>
<dbReference type="Proteomes" id="UP000287144">
    <property type="component" value="Unassembled WGS sequence"/>
</dbReference>
<gene>
    <name evidence="3" type="ORF">CEP52_013609</name>
</gene>
<name>A0A428SSL1_9HYPO</name>
<evidence type="ECO:0000313" key="3">
    <source>
        <dbReference type="EMBL" id="RSL92784.1"/>
    </source>
</evidence>
<organism evidence="3 4">
    <name type="scientific">Fusarium oligoseptatum</name>
    <dbReference type="NCBI Taxonomy" id="2604345"/>
    <lineage>
        <taxon>Eukaryota</taxon>
        <taxon>Fungi</taxon>
        <taxon>Dikarya</taxon>
        <taxon>Ascomycota</taxon>
        <taxon>Pezizomycotina</taxon>
        <taxon>Sordariomycetes</taxon>
        <taxon>Hypocreomycetidae</taxon>
        <taxon>Hypocreales</taxon>
        <taxon>Nectriaceae</taxon>
        <taxon>Fusarium</taxon>
        <taxon>Fusarium solani species complex</taxon>
    </lineage>
</organism>
<feature type="region of interest" description="Disordered" evidence="1">
    <location>
        <begin position="296"/>
        <end position="316"/>
    </location>
</feature>
<dbReference type="InterPro" id="IPR041677">
    <property type="entry name" value="DNA2/NAM7_AAA_11"/>
</dbReference>
<evidence type="ECO:0000259" key="2">
    <source>
        <dbReference type="Pfam" id="PF13086"/>
    </source>
</evidence>
<dbReference type="AlphaFoldDB" id="A0A428SSL1"/>
<dbReference type="EMBL" id="NKCK01000196">
    <property type="protein sequence ID" value="RSL92784.1"/>
    <property type="molecule type" value="Genomic_DNA"/>
</dbReference>
<evidence type="ECO:0000256" key="1">
    <source>
        <dbReference type="SAM" id="MobiDB-lite"/>
    </source>
</evidence>
<comment type="caution">
    <text evidence="3">The sequence shown here is derived from an EMBL/GenBank/DDBJ whole genome shotgun (WGS) entry which is preliminary data.</text>
</comment>
<feature type="compositionally biased region" description="Basic and acidic residues" evidence="1">
    <location>
        <begin position="975"/>
        <end position="984"/>
    </location>
</feature>
<keyword evidence="4" id="KW-1185">Reference proteome</keyword>
<proteinExistence type="predicted"/>
<feature type="region of interest" description="Disordered" evidence="1">
    <location>
        <begin position="1"/>
        <end position="29"/>
    </location>
</feature>
<dbReference type="InterPro" id="IPR027417">
    <property type="entry name" value="P-loop_NTPase"/>
</dbReference>
<accession>A0A428SSL1</accession>
<protein>
    <recommendedName>
        <fullName evidence="2">DNA2/NAM7 helicase helicase domain-containing protein</fullName>
    </recommendedName>
</protein>
<dbReference type="Gene3D" id="3.40.50.300">
    <property type="entry name" value="P-loop containing nucleotide triphosphate hydrolases"/>
    <property type="match status" value="1"/>
</dbReference>